<evidence type="ECO:0000256" key="5">
    <source>
        <dbReference type="PROSITE-ProRule" id="PRU00335"/>
    </source>
</evidence>
<keyword evidence="4" id="KW-0804">Transcription</keyword>
<dbReference type="PRINTS" id="PR00400">
    <property type="entry name" value="TETREPRESSOR"/>
</dbReference>
<feature type="domain" description="HTH tetR-type" evidence="6">
    <location>
        <begin position="18"/>
        <end position="77"/>
    </location>
</feature>
<evidence type="ECO:0000313" key="7">
    <source>
        <dbReference type="EMBL" id="GAA1779183.1"/>
    </source>
</evidence>
<evidence type="ECO:0000259" key="6">
    <source>
        <dbReference type="PROSITE" id="PS50977"/>
    </source>
</evidence>
<dbReference type="InterPro" id="IPR009057">
    <property type="entry name" value="Homeodomain-like_sf"/>
</dbReference>
<protein>
    <recommendedName>
        <fullName evidence="6">HTH tetR-type domain-containing protein</fullName>
    </recommendedName>
</protein>
<dbReference type="PRINTS" id="PR00455">
    <property type="entry name" value="HTHTETR"/>
</dbReference>
<keyword evidence="3 5" id="KW-0238">DNA-binding</keyword>
<dbReference type="RefSeq" id="WP_344028886.1">
    <property type="nucleotide sequence ID" value="NZ_BAAAOB010000001.1"/>
</dbReference>
<proteinExistence type="predicted"/>
<dbReference type="InterPro" id="IPR036271">
    <property type="entry name" value="Tet_transcr_reg_TetR-rel_C_sf"/>
</dbReference>
<gene>
    <name evidence="7" type="ORF">GCM10009768_05080</name>
</gene>
<dbReference type="InterPro" id="IPR050109">
    <property type="entry name" value="HTH-type_TetR-like_transc_reg"/>
</dbReference>
<dbReference type="SUPFAM" id="SSF46689">
    <property type="entry name" value="Homeodomain-like"/>
    <property type="match status" value="1"/>
</dbReference>
<name>A0ABN2L8I6_9MICO</name>
<keyword evidence="1" id="KW-0678">Repressor</keyword>
<dbReference type="InterPro" id="IPR004111">
    <property type="entry name" value="Repressor_TetR_C"/>
</dbReference>
<evidence type="ECO:0000256" key="2">
    <source>
        <dbReference type="ARBA" id="ARBA00023015"/>
    </source>
</evidence>
<dbReference type="Gene3D" id="1.10.357.10">
    <property type="entry name" value="Tetracycline Repressor, domain 2"/>
    <property type="match status" value="1"/>
</dbReference>
<evidence type="ECO:0000313" key="8">
    <source>
        <dbReference type="Proteomes" id="UP001500851"/>
    </source>
</evidence>
<feature type="DNA-binding region" description="H-T-H motif" evidence="5">
    <location>
        <begin position="40"/>
        <end position="59"/>
    </location>
</feature>
<dbReference type="InterPro" id="IPR001647">
    <property type="entry name" value="HTH_TetR"/>
</dbReference>
<evidence type="ECO:0000256" key="3">
    <source>
        <dbReference type="ARBA" id="ARBA00023125"/>
    </source>
</evidence>
<organism evidence="7 8">
    <name type="scientific">Leucobacter iarius</name>
    <dbReference type="NCBI Taxonomy" id="333963"/>
    <lineage>
        <taxon>Bacteria</taxon>
        <taxon>Bacillati</taxon>
        <taxon>Actinomycetota</taxon>
        <taxon>Actinomycetes</taxon>
        <taxon>Micrococcales</taxon>
        <taxon>Microbacteriaceae</taxon>
        <taxon>Leucobacter</taxon>
    </lineage>
</organism>
<dbReference type="Pfam" id="PF00440">
    <property type="entry name" value="TetR_N"/>
    <property type="match status" value="1"/>
</dbReference>
<sequence>MSESEGPARRVGRPRTAVLSHERILEAAFELADANGPEFSLASLARRLGVQPSALHHYFPTKAALIAAMRGQITLRLGTHGFDEQPWHEAILPWARASIEAFGRHPGLIAALATLPIDGEPESIADYERIVAAFERDGYPSDLIVPALVALESFIIGSALDGLTPPDNLRPVHEPERAPALLRTEAAARAAASAAGITPAQRTFEFGLRALVAGLRAIGETGGVPGGADPASASSREISG</sequence>
<dbReference type="PANTHER" id="PTHR30055:SF234">
    <property type="entry name" value="HTH-TYPE TRANSCRIPTIONAL REGULATOR BETI"/>
    <property type="match status" value="1"/>
</dbReference>
<dbReference type="PROSITE" id="PS50977">
    <property type="entry name" value="HTH_TETR_2"/>
    <property type="match status" value="1"/>
</dbReference>
<dbReference type="InterPro" id="IPR003012">
    <property type="entry name" value="Tet_transcr_reg_TetR"/>
</dbReference>
<reference evidence="7 8" key="1">
    <citation type="journal article" date="2019" name="Int. J. Syst. Evol. Microbiol.">
        <title>The Global Catalogue of Microorganisms (GCM) 10K type strain sequencing project: providing services to taxonomists for standard genome sequencing and annotation.</title>
        <authorList>
            <consortium name="The Broad Institute Genomics Platform"/>
            <consortium name="The Broad Institute Genome Sequencing Center for Infectious Disease"/>
            <person name="Wu L."/>
            <person name="Ma J."/>
        </authorList>
    </citation>
    <scope>NUCLEOTIDE SEQUENCE [LARGE SCALE GENOMIC DNA]</scope>
    <source>
        <strain evidence="7 8">JCM 14736</strain>
    </source>
</reference>
<dbReference type="Proteomes" id="UP001500851">
    <property type="component" value="Unassembled WGS sequence"/>
</dbReference>
<accession>A0ABN2L8I6</accession>
<dbReference type="SUPFAM" id="SSF48498">
    <property type="entry name" value="Tetracyclin repressor-like, C-terminal domain"/>
    <property type="match status" value="1"/>
</dbReference>
<comment type="caution">
    <text evidence="7">The sequence shown here is derived from an EMBL/GenBank/DDBJ whole genome shotgun (WGS) entry which is preliminary data.</text>
</comment>
<keyword evidence="8" id="KW-1185">Reference proteome</keyword>
<dbReference type="Pfam" id="PF02909">
    <property type="entry name" value="TetR_C_1"/>
    <property type="match status" value="1"/>
</dbReference>
<evidence type="ECO:0000256" key="4">
    <source>
        <dbReference type="ARBA" id="ARBA00023163"/>
    </source>
</evidence>
<keyword evidence="2" id="KW-0805">Transcription regulation</keyword>
<dbReference type="PANTHER" id="PTHR30055">
    <property type="entry name" value="HTH-TYPE TRANSCRIPTIONAL REGULATOR RUTR"/>
    <property type="match status" value="1"/>
</dbReference>
<evidence type="ECO:0000256" key="1">
    <source>
        <dbReference type="ARBA" id="ARBA00022491"/>
    </source>
</evidence>
<dbReference type="EMBL" id="BAAAOB010000001">
    <property type="protein sequence ID" value="GAA1779183.1"/>
    <property type="molecule type" value="Genomic_DNA"/>
</dbReference>